<organism evidence="1 2">
    <name type="scientific">Macroventuria anomochaeta</name>
    <dbReference type="NCBI Taxonomy" id="301207"/>
    <lineage>
        <taxon>Eukaryota</taxon>
        <taxon>Fungi</taxon>
        <taxon>Dikarya</taxon>
        <taxon>Ascomycota</taxon>
        <taxon>Pezizomycotina</taxon>
        <taxon>Dothideomycetes</taxon>
        <taxon>Pleosporomycetidae</taxon>
        <taxon>Pleosporales</taxon>
        <taxon>Pleosporineae</taxon>
        <taxon>Didymellaceae</taxon>
        <taxon>Macroventuria</taxon>
    </lineage>
</organism>
<keyword evidence="2" id="KW-1185">Reference proteome</keyword>
<dbReference type="Proteomes" id="UP000799754">
    <property type="component" value="Unassembled WGS sequence"/>
</dbReference>
<evidence type="ECO:0000313" key="1">
    <source>
        <dbReference type="EMBL" id="KAF2623030.1"/>
    </source>
</evidence>
<dbReference type="EMBL" id="MU006740">
    <property type="protein sequence ID" value="KAF2623030.1"/>
    <property type="molecule type" value="Genomic_DNA"/>
</dbReference>
<reference evidence="1" key="1">
    <citation type="journal article" date="2020" name="Stud. Mycol.">
        <title>101 Dothideomycetes genomes: a test case for predicting lifestyles and emergence of pathogens.</title>
        <authorList>
            <person name="Haridas S."/>
            <person name="Albert R."/>
            <person name="Binder M."/>
            <person name="Bloem J."/>
            <person name="Labutti K."/>
            <person name="Salamov A."/>
            <person name="Andreopoulos B."/>
            <person name="Baker S."/>
            <person name="Barry K."/>
            <person name="Bills G."/>
            <person name="Bluhm B."/>
            <person name="Cannon C."/>
            <person name="Castanera R."/>
            <person name="Culley D."/>
            <person name="Daum C."/>
            <person name="Ezra D."/>
            <person name="Gonzalez J."/>
            <person name="Henrissat B."/>
            <person name="Kuo A."/>
            <person name="Liang C."/>
            <person name="Lipzen A."/>
            <person name="Lutzoni F."/>
            <person name="Magnuson J."/>
            <person name="Mondo S."/>
            <person name="Nolan M."/>
            <person name="Ohm R."/>
            <person name="Pangilinan J."/>
            <person name="Park H.-J."/>
            <person name="Ramirez L."/>
            <person name="Alfaro M."/>
            <person name="Sun H."/>
            <person name="Tritt A."/>
            <person name="Yoshinaga Y."/>
            <person name="Zwiers L.-H."/>
            <person name="Turgeon B."/>
            <person name="Goodwin S."/>
            <person name="Spatafora J."/>
            <person name="Crous P."/>
            <person name="Grigoriev I."/>
        </authorList>
    </citation>
    <scope>NUCLEOTIDE SEQUENCE</scope>
    <source>
        <strain evidence="1">CBS 525.71</strain>
    </source>
</reference>
<proteinExistence type="predicted"/>
<sequence length="152" mass="17743">MLVELLAFLKMFSRCRWLRPDESSDMGNDKFYACASNVYNSKFSPPHFAFRDRQPVHGILFCQLSRLLPGRTISSTWPPLLPKEQLSLSPSQQLQTSRLPSHFTLRIRHSAHMFGDLFEPRPVRMGYVQGCERLLLKRWWDSREDVMDGNGK</sequence>
<evidence type="ECO:0000313" key="2">
    <source>
        <dbReference type="Proteomes" id="UP000799754"/>
    </source>
</evidence>
<accession>A0ACB6RM49</accession>
<gene>
    <name evidence="1" type="ORF">BU25DRAFT_200353</name>
</gene>
<protein>
    <submittedName>
        <fullName evidence="1">Uncharacterized protein</fullName>
    </submittedName>
</protein>
<comment type="caution">
    <text evidence="1">The sequence shown here is derived from an EMBL/GenBank/DDBJ whole genome shotgun (WGS) entry which is preliminary data.</text>
</comment>
<name>A0ACB6RM49_9PLEO</name>